<evidence type="ECO:0000313" key="1">
    <source>
        <dbReference type="EMBL" id="KAF1959074.1"/>
    </source>
</evidence>
<reference evidence="1" key="1">
    <citation type="journal article" date="2020" name="Stud. Mycol.">
        <title>101 Dothideomycetes genomes: a test case for predicting lifestyles and emergence of pathogens.</title>
        <authorList>
            <person name="Haridas S."/>
            <person name="Albert R."/>
            <person name="Binder M."/>
            <person name="Bloem J."/>
            <person name="Labutti K."/>
            <person name="Salamov A."/>
            <person name="Andreopoulos B."/>
            <person name="Baker S."/>
            <person name="Barry K."/>
            <person name="Bills G."/>
            <person name="Bluhm B."/>
            <person name="Cannon C."/>
            <person name="Castanera R."/>
            <person name="Culley D."/>
            <person name="Daum C."/>
            <person name="Ezra D."/>
            <person name="Gonzalez J."/>
            <person name="Henrissat B."/>
            <person name="Kuo A."/>
            <person name="Liang C."/>
            <person name="Lipzen A."/>
            <person name="Lutzoni F."/>
            <person name="Magnuson J."/>
            <person name="Mondo S."/>
            <person name="Nolan M."/>
            <person name="Ohm R."/>
            <person name="Pangilinan J."/>
            <person name="Park H.-J."/>
            <person name="Ramirez L."/>
            <person name="Alfaro M."/>
            <person name="Sun H."/>
            <person name="Tritt A."/>
            <person name="Yoshinaga Y."/>
            <person name="Zwiers L.-H."/>
            <person name="Turgeon B."/>
            <person name="Goodwin S."/>
            <person name="Spatafora J."/>
            <person name="Crous P."/>
            <person name="Grigoriev I."/>
        </authorList>
    </citation>
    <scope>NUCLEOTIDE SEQUENCE</scope>
    <source>
        <strain evidence="1">CBS 675.92</strain>
    </source>
</reference>
<dbReference type="EMBL" id="ML976985">
    <property type="protein sequence ID" value="KAF1959074.1"/>
    <property type="molecule type" value="Genomic_DNA"/>
</dbReference>
<dbReference type="Proteomes" id="UP000800035">
    <property type="component" value="Unassembled WGS sequence"/>
</dbReference>
<name>A0A6A5U337_9PLEO</name>
<sequence length="200" mass="21966">MAAPYMLRNGPFGGVKAMFGSVSGGRCAACRCPRKHDTTPVRHAAKHPGRGVVVGIRTISTARRHSIRVRSRIEGGGSACVDPSGGLPYGVRFYSITQRRASFTRSISGSTFHGRMFRIFTRGEEGIGIAPTTEAATRRVLLCCTSWHTEDFPTSIKSRWFHAYLIHGPWNIDNQSVPASGNSKTIMKKHMLFATREAVM</sequence>
<accession>A0A6A5U337</accession>
<proteinExistence type="predicted"/>
<evidence type="ECO:0000313" key="2">
    <source>
        <dbReference type="Proteomes" id="UP000800035"/>
    </source>
</evidence>
<protein>
    <submittedName>
        <fullName evidence="1">Uncharacterized protein</fullName>
    </submittedName>
</protein>
<dbReference type="AlphaFoldDB" id="A0A6A5U337"/>
<organism evidence="1 2">
    <name type="scientific">Byssothecium circinans</name>
    <dbReference type="NCBI Taxonomy" id="147558"/>
    <lineage>
        <taxon>Eukaryota</taxon>
        <taxon>Fungi</taxon>
        <taxon>Dikarya</taxon>
        <taxon>Ascomycota</taxon>
        <taxon>Pezizomycotina</taxon>
        <taxon>Dothideomycetes</taxon>
        <taxon>Pleosporomycetidae</taxon>
        <taxon>Pleosporales</taxon>
        <taxon>Massarineae</taxon>
        <taxon>Massarinaceae</taxon>
        <taxon>Byssothecium</taxon>
    </lineage>
</organism>
<keyword evidence="2" id="KW-1185">Reference proteome</keyword>
<gene>
    <name evidence="1" type="ORF">CC80DRAFT_502152</name>
</gene>